<evidence type="ECO:0000313" key="1">
    <source>
        <dbReference type="EMBL" id="AGV53987.1"/>
    </source>
</evidence>
<gene>
    <name evidence="1" type="ORF">MADE_000001020795</name>
</gene>
<protein>
    <submittedName>
        <fullName evidence="1">Uncharacterized protein</fullName>
    </submittedName>
</protein>
<dbReference type="Proteomes" id="UP000001870">
    <property type="component" value="Chromosome"/>
</dbReference>
<dbReference type="EMBL" id="CP001103">
    <property type="protein sequence ID" value="AGV53987.1"/>
    <property type="molecule type" value="Genomic_DNA"/>
</dbReference>
<sequence>MKAFYFVSNVDKAVVRYNAQMVSYLLYVIAHKKVE</sequence>
<reference evidence="1 2" key="1">
    <citation type="journal article" date="2008" name="ISME J.">
        <title>Comparative genomics of two ecotypes of the marine planktonic copiotroph Alteromonas macleodii suggests alternative lifestyles associated with different kinds of particulate organic matter.</title>
        <authorList>
            <person name="Ivars-Martinez E."/>
            <person name="Martin-Cuadrado A.B."/>
            <person name="D'Auria G."/>
            <person name="Mira A."/>
            <person name="Ferriera S."/>
            <person name="Johnson J."/>
            <person name="Friedman R."/>
            <person name="Rodriguez-Valera F."/>
        </authorList>
    </citation>
    <scope>NUCLEOTIDE SEQUENCE [LARGE SCALE GENOMIC DNA]</scope>
    <source>
        <strain evidence="2">DSM 17117 / CIP 110805 / LMG 28347 / Deep ecotype</strain>
    </source>
</reference>
<dbReference type="AlphaFoldDB" id="T2DMC6"/>
<organism evidence="1 2">
    <name type="scientific">Alteromonas mediterranea (strain DSM 17117 / CIP 110805 / LMG 28347 / Deep ecotype)</name>
    <dbReference type="NCBI Taxonomy" id="1774373"/>
    <lineage>
        <taxon>Bacteria</taxon>
        <taxon>Pseudomonadati</taxon>
        <taxon>Pseudomonadota</taxon>
        <taxon>Gammaproteobacteria</taxon>
        <taxon>Alteromonadales</taxon>
        <taxon>Alteromonadaceae</taxon>
        <taxon>Alteromonas/Salinimonas group</taxon>
        <taxon>Alteromonas</taxon>
    </lineage>
</organism>
<dbReference type="KEGG" id="amc:MADE_000001020795"/>
<name>T2DMC6_ALTMD</name>
<accession>T2DMC6</accession>
<dbReference type="HOGENOM" id="CLU_3362834_0_0_6"/>
<reference evidence="1 2" key="2">
    <citation type="journal article" date="2015" name="Antonie Van Leeuwenhoek">
        <title>Ecophysiological diversity of a novel member of the genus Alteromonas, and description of Alteromonas mediterranea sp. nov.</title>
        <authorList>
            <person name="Ivanova E.P."/>
            <person name="Lopez-Perez M."/>
            <person name="Zabalos M."/>
            <person name="Nguyen S.H."/>
            <person name="Webb H.K."/>
            <person name="Ryan J."/>
            <person name="Lagutin K."/>
            <person name="Vyssotski M."/>
            <person name="Crawford R.J."/>
            <person name="Rodriguez-Valera F."/>
        </authorList>
    </citation>
    <scope>NUCLEOTIDE SEQUENCE [LARGE SCALE GENOMIC DNA]</scope>
    <source>
        <strain evidence="2">DSM 17117 / CIP 110805 / LMG 28347 / Deep ecotype</strain>
    </source>
</reference>
<evidence type="ECO:0000313" key="2">
    <source>
        <dbReference type="Proteomes" id="UP000001870"/>
    </source>
</evidence>
<proteinExistence type="predicted"/>
<keyword evidence="2" id="KW-1185">Reference proteome</keyword>